<dbReference type="RefSeq" id="WP_136410869.1">
    <property type="nucleotide sequence ID" value="NZ_CP039393.1"/>
</dbReference>
<dbReference type="Proteomes" id="UP000297031">
    <property type="component" value="Chromosome"/>
</dbReference>
<accession>A0A4P7VQ99</accession>
<dbReference type="KEGG" id="mgod:E7746_11390"/>
<keyword evidence="2" id="KW-1185">Reference proteome</keyword>
<dbReference type="EMBL" id="CP039393">
    <property type="protein sequence ID" value="QCD36445.1"/>
    <property type="molecule type" value="Genomic_DNA"/>
</dbReference>
<organism evidence="1 2">
    <name type="scientific">Muribaculum gordoncarteri</name>
    <dbReference type="NCBI Taxonomy" id="2530390"/>
    <lineage>
        <taxon>Bacteria</taxon>
        <taxon>Pseudomonadati</taxon>
        <taxon>Bacteroidota</taxon>
        <taxon>Bacteroidia</taxon>
        <taxon>Bacteroidales</taxon>
        <taxon>Muribaculaceae</taxon>
        <taxon>Muribaculum</taxon>
    </lineage>
</organism>
<name>A0A4P7VQ99_9BACT</name>
<dbReference type="OrthoDB" id="1099075at2"/>
<evidence type="ECO:0000313" key="1">
    <source>
        <dbReference type="EMBL" id="QCD36445.1"/>
    </source>
</evidence>
<gene>
    <name evidence="1" type="ORF">E7746_11390</name>
</gene>
<protein>
    <recommendedName>
        <fullName evidence="3">Major fimbrial subunit protein N-terminal domain-containing protein</fullName>
    </recommendedName>
</protein>
<evidence type="ECO:0008006" key="3">
    <source>
        <dbReference type="Google" id="ProtNLM"/>
    </source>
</evidence>
<proteinExistence type="predicted"/>
<dbReference type="AlphaFoldDB" id="A0A4P7VQ99"/>
<reference evidence="1 2" key="1">
    <citation type="submission" date="2019-02" db="EMBL/GenBank/DDBJ databases">
        <title>Isolation and identification of novel species under the genus Muribaculum.</title>
        <authorList>
            <person name="Miyake S."/>
            <person name="Ding Y."/>
            <person name="Low A."/>
            <person name="Soh M."/>
            <person name="Seedorf H."/>
        </authorList>
    </citation>
    <scope>NUCLEOTIDE SEQUENCE [LARGE SCALE GENOMIC DNA]</scope>
    <source>
        <strain evidence="1 2">TLL-A4</strain>
    </source>
</reference>
<evidence type="ECO:0000313" key="2">
    <source>
        <dbReference type="Proteomes" id="UP000297031"/>
    </source>
</evidence>
<sequence length="413" mass="47031">MFMLALGSVLFGLSACSSDDENIEGESTEGCVFIKLENVVGPSSRMTEDPKLESDITEFHNGFIIFGTPKQAIRKHYEIVTDPKLLDKTDHVILLDELRKGKTFKDIPGDVTNVAIIANITEDEINPEEFHNGTLRFYNDVLNKIINLENQYKDNMSHVALYDMKPLEVTGGNAMSATLELRPMCARLEIAKITPGPDVVEYQVDGIYLAGFYKQMYVSQISNREFWASPDYDNADPATELINFYTGYPYLVNTDIKAVKETMGEGDDAREVTAFYPEEDGKVWAFPFFGKYEPRNDTEHYGLRLIVKVSNLKVYLKDENGDRHLRDVTAWDKEQGVPEEKAGIRYLNINGFVENYHDTQAEPVQFYNGNIYQVQNFEITTQNLSDRIMPTDINVNITVTVKAWSIKKVYPQI</sequence>